<feature type="compositionally biased region" description="Low complexity" evidence="1">
    <location>
        <begin position="41"/>
        <end position="53"/>
    </location>
</feature>
<accession>A0A6C0F008</accession>
<feature type="region of interest" description="Disordered" evidence="1">
    <location>
        <begin position="75"/>
        <end position="101"/>
    </location>
</feature>
<organism evidence="2">
    <name type="scientific">viral metagenome</name>
    <dbReference type="NCBI Taxonomy" id="1070528"/>
    <lineage>
        <taxon>unclassified sequences</taxon>
        <taxon>metagenomes</taxon>
        <taxon>organismal metagenomes</taxon>
    </lineage>
</organism>
<feature type="compositionally biased region" description="Basic residues" evidence="1">
    <location>
        <begin position="82"/>
        <end position="101"/>
    </location>
</feature>
<name>A0A6C0F008_9ZZZZ</name>
<evidence type="ECO:0000313" key="2">
    <source>
        <dbReference type="EMBL" id="QHT34281.1"/>
    </source>
</evidence>
<sequence>MSCTACDNGLGVAGTTGGGRRKKKCKKCQSGGALPGLNPVSLSNSDSFDKSGSSLAKTAHNLYVKQNYDLAALKNQNPMIGGRKKKSKTAKKYRSKSKSKQRGGILELGAFINEAAVPITLLAAQQNFKGRRTKGYRGRKSRKFRSSRRRR</sequence>
<feature type="region of interest" description="Disordered" evidence="1">
    <location>
        <begin position="128"/>
        <end position="151"/>
    </location>
</feature>
<reference evidence="2" key="1">
    <citation type="journal article" date="2020" name="Nature">
        <title>Giant virus diversity and host interactions through global metagenomics.</title>
        <authorList>
            <person name="Schulz F."/>
            <person name="Roux S."/>
            <person name="Paez-Espino D."/>
            <person name="Jungbluth S."/>
            <person name="Walsh D.A."/>
            <person name="Denef V.J."/>
            <person name="McMahon K.D."/>
            <person name="Konstantinidis K.T."/>
            <person name="Eloe-Fadrosh E.A."/>
            <person name="Kyrpides N.C."/>
            <person name="Woyke T."/>
        </authorList>
    </citation>
    <scope>NUCLEOTIDE SEQUENCE</scope>
    <source>
        <strain evidence="2">GVMAG-M-3300009163-63</strain>
    </source>
</reference>
<dbReference type="AlphaFoldDB" id="A0A6C0F008"/>
<dbReference type="EMBL" id="MN738998">
    <property type="protein sequence ID" value="QHT34281.1"/>
    <property type="molecule type" value="Genomic_DNA"/>
</dbReference>
<proteinExistence type="predicted"/>
<protein>
    <submittedName>
        <fullName evidence="2">Uncharacterized protein</fullName>
    </submittedName>
</protein>
<evidence type="ECO:0000256" key="1">
    <source>
        <dbReference type="SAM" id="MobiDB-lite"/>
    </source>
</evidence>
<feature type="compositionally biased region" description="Basic residues" evidence="1">
    <location>
        <begin position="129"/>
        <end position="151"/>
    </location>
</feature>
<feature type="region of interest" description="Disordered" evidence="1">
    <location>
        <begin position="11"/>
        <end position="53"/>
    </location>
</feature>